<dbReference type="GO" id="GO:0047756">
    <property type="term" value="F:chondroitin 4-sulfotransferase activity"/>
    <property type="evidence" value="ECO:0007669"/>
    <property type="project" value="InterPro"/>
</dbReference>
<evidence type="ECO:0000313" key="2">
    <source>
        <dbReference type="Proteomes" id="UP001176961"/>
    </source>
</evidence>
<evidence type="ECO:0008006" key="3">
    <source>
        <dbReference type="Google" id="ProtNLM"/>
    </source>
</evidence>
<proteinExistence type="predicted"/>
<dbReference type="PANTHER" id="PTHR22900">
    <property type="entry name" value="PROTEIN CBG14245-RELATED"/>
    <property type="match status" value="1"/>
</dbReference>
<dbReference type="Gene3D" id="3.40.50.300">
    <property type="entry name" value="P-loop containing nucleotide triphosphate hydrolases"/>
    <property type="match status" value="1"/>
</dbReference>
<dbReference type="GO" id="GO:0050650">
    <property type="term" value="P:chondroitin sulfate proteoglycan biosynthetic process"/>
    <property type="evidence" value="ECO:0007669"/>
    <property type="project" value="InterPro"/>
</dbReference>
<name>A0AA36DLT4_CYLNA</name>
<gene>
    <name evidence="1" type="ORF">CYNAS_LOCUS737</name>
</gene>
<dbReference type="AlphaFoldDB" id="A0AA36DLT4"/>
<protein>
    <recommendedName>
        <fullName evidence="3">Sulfotransferase</fullName>
    </recommendedName>
</protein>
<evidence type="ECO:0000313" key="1">
    <source>
        <dbReference type="EMBL" id="CAJ0588754.1"/>
    </source>
</evidence>
<dbReference type="InterPro" id="IPR005331">
    <property type="entry name" value="Sulfotransferase"/>
</dbReference>
<dbReference type="Proteomes" id="UP001176961">
    <property type="component" value="Unassembled WGS sequence"/>
</dbReference>
<dbReference type="Pfam" id="PF03567">
    <property type="entry name" value="Sulfotransfer_2"/>
    <property type="match status" value="1"/>
</dbReference>
<sequence>MMLASPKSFVLKSMILSCFATLSVIFYGDRLRTENLEWQEAAFFAKNKSYILPPFIRYREQYLVLDKYRLATCQIEKIMSTIRGAIFCFLTDSKKFLEHNRTISNEPWKKKERFCKERSYVHEDLDKTLKNMGQDVVLFTIVRDPVERLISGFVDKCLRERHRWNSCYGCPRKTKDSSLRCFLNRLHCSLRSILRNENGDFYFDRHFAPQSWYCDFRNHINNYTILKYSNTEKGIARVASQFDNLFEKSGISSFERKIIKEEILKGSTRHSTRGSKDVVLVRQLISLNKEILRKIIDIYYHDFVIFGFPLPVA</sequence>
<dbReference type="GO" id="GO:1902884">
    <property type="term" value="P:positive regulation of response to oxidative stress"/>
    <property type="evidence" value="ECO:0007669"/>
    <property type="project" value="InterPro"/>
</dbReference>
<dbReference type="InterPro" id="IPR007669">
    <property type="entry name" value="Chst-1-like"/>
</dbReference>
<reference evidence="1" key="1">
    <citation type="submission" date="2023-07" db="EMBL/GenBank/DDBJ databases">
        <authorList>
            <consortium name="CYATHOMIX"/>
        </authorList>
    </citation>
    <scope>NUCLEOTIDE SEQUENCE</scope>
    <source>
        <strain evidence="1">N/A</strain>
    </source>
</reference>
<accession>A0AA36DLT4</accession>
<comment type="caution">
    <text evidence="1">The sequence shown here is derived from an EMBL/GenBank/DDBJ whole genome shotgun (WGS) entry which is preliminary data.</text>
</comment>
<keyword evidence="2" id="KW-1185">Reference proteome</keyword>
<dbReference type="EMBL" id="CATQJL010000001">
    <property type="protein sequence ID" value="CAJ0588754.1"/>
    <property type="molecule type" value="Genomic_DNA"/>
</dbReference>
<dbReference type="InterPro" id="IPR027417">
    <property type="entry name" value="P-loop_NTPase"/>
</dbReference>
<organism evidence="1 2">
    <name type="scientific">Cylicocyclus nassatus</name>
    <name type="common">Nematode worm</name>
    <dbReference type="NCBI Taxonomy" id="53992"/>
    <lineage>
        <taxon>Eukaryota</taxon>
        <taxon>Metazoa</taxon>
        <taxon>Ecdysozoa</taxon>
        <taxon>Nematoda</taxon>
        <taxon>Chromadorea</taxon>
        <taxon>Rhabditida</taxon>
        <taxon>Rhabditina</taxon>
        <taxon>Rhabditomorpha</taxon>
        <taxon>Strongyloidea</taxon>
        <taxon>Strongylidae</taxon>
        <taxon>Cylicocyclus</taxon>
    </lineage>
</organism>
<dbReference type="GO" id="GO:0016020">
    <property type="term" value="C:membrane"/>
    <property type="evidence" value="ECO:0007669"/>
    <property type="project" value="InterPro"/>
</dbReference>
<dbReference type="PANTHER" id="PTHR22900:SF10">
    <property type="entry name" value="CARBOHYDRATE SULFOTRANSFERASE"/>
    <property type="match status" value="1"/>
</dbReference>